<proteinExistence type="predicted"/>
<protein>
    <submittedName>
        <fullName evidence="1">Uncharacterized protein</fullName>
    </submittedName>
</protein>
<dbReference type="EMBL" id="LMAW01001091">
    <property type="protein sequence ID" value="KQK84506.1"/>
    <property type="molecule type" value="Genomic_DNA"/>
</dbReference>
<gene>
    <name evidence="1" type="ORF">AAES_48865</name>
</gene>
<sequence>MYSPPQAEGDNHYTPELILSLCSLAQSISPTGRENQGGNGVSLLRSSAAAHHPFRVLDIPRKAARFSHKFSAAFEAQFIVSQLNQLSGPVAGITCIRRRSSPIPIRTDTWPCGFNCIRNMRSHVSWDGVIEQRQWDPGQDPQHPSFTRNINAIFSGGIVASIAKSLQFTGSCSIDMGVTGLRAQLEQIV</sequence>
<evidence type="ECO:0000313" key="1">
    <source>
        <dbReference type="EMBL" id="KQK84506.1"/>
    </source>
</evidence>
<keyword evidence="2" id="KW-1185">Reference proteome</keyword>
<comment type="caution">
    <text evidence="1">The sequence shown here is derived from an EMBL/GenBank/DDBJ whole genome shotgun (WGS) entry which is preliminary data.</text>
</comment>
<dbReference type="Proteomes" id="UP000051836">
    <property type="component" value="Unassembled WGS sequence"/>
</dbReference>
<reference evidence="1 2" key="1">
    <citation type="submission" date="2015-10" db="EMBL/GenBank/DDBJ databases">
        <authorList>
            <person name="Gilbert D.G."/>
        </authorList>
    </citation>
    <scope>NUCLEOTIDE SEQUENCE [LARGE SCALE GENOMIC DNA]</scope>
    <source>
        <strain evidence="1">FVVF132</strain>
    </source>
</reference>
<evidence type="ECO:0000313" key="2">
    <source>
        <dbReference type="Proteomes" id="UP000051836"/>
    </source>
</evidence>
<dbReference type="AlphaFoldDB" id="A0A0Q3UTK1"/>
<accession>A0A0Q3UTK1</accession>
<organism evidence="1 2">
    <name type="scientific">Amazona aestiva</name>
    <name type="common">Blue-fronted Amazon parrot</name>
    <dbReference type="NCBI Taxonomy" id="12930"/>
    <lineage>
        <taxon>Eukaryota</taxon>
        <taxon>Metazoa</taxon>
        <taxon>Chordata</taxon>
        <taxon>Craniata</taxon>
        <taxon>Vertebrata</taxon>
        <taxon>Euteleostomi</taxon>
        <taxon>Archelosauria</taxon>
        <taxon>Archosauria</taxon>
        <taxon>Dinosauria</taxon>
        <taxon>Saurischia</taxon>
        <taxon>Theropoda</taxon>
        <taxon>Coelurosauria</taxon>
        <taxon>Aves</taxon>
        <taxon>Neognathae</taxon>
        <taxon>Neoaves</taxon>
        <taxon>Telluraves</taxon>
        <taxon>Australaves</taxon>
        <taxon>Psittaciformes</taxon>
        <taxon>Psittacidae</taxon>
        <taxon>Amazona</taxon>
    </lineage>
</organism>
<name>A0A0Q3UTK1_AMAAE</name>